<evidence type="ECO:0000256" key="10">
    <source>
        <dbReference type="ARBA" id="ARBA00023077"/>
    </source>
</evidence>
<protein>
    <submittedName>
        <fullName evidence="20">TonB-dependent receptor</fullName>
    </submittedName>
</protein>
<dbReference type="PANTHER" id="PTHR32552:SF68">
    <property type="entry name" value="FERRICHROME OUTER MEMBRANE TRANSPORTER_PHAGE RECEPTOR"/>
    <property type="match status" value="1"/>
</dbReference>
<dbReference type="Proteomes" id="UP000214566">
    <property type="component" value="Unassembled WGS sequence"/>
</dbReference>
<evidence type="ECO:0000256" key="11">
    <source>
        <dbReference type="ARBA" id="ARBA00023136"/>
    </source>
</evidence>
<evidence type="ECO:0000256" key="8">
    <source>
        <dbReference type="ARBA" id="ARBA00023004"/>
    </source>
</evidence>
<evidence type="ECO:0000256" key="9">
    <source>
        <dbReference type="ARBA" id="ARBA00023065"/>
    </source>
</evidence>
<keyword evidence="5" id="KW-0410">Iron transport</keyword>
<keyword evidence="4 14" id="KW-1134">Transmembrane beta strand</keyword>
<feature type="domain" description="TonB-dependent receptor-like beta-barrel" evidence="18">
    <location>
        <begin position="273"/>
        <end position="707"/>
    </location>
</feature>
<evidence type="ECO:0000256" key="4">
    <source>
        <dbReference type="ARBA" id="ARBA00022452"/>
    </source>
</evidence>
<evidence type="ECO:0000256" key="3">
    <source>
        <dbReference type="ARBA" id="ARBA00022448"/>
    </source>
</evidence>
<dbReference type="Pfam" id="PF00593">
    <property type="entry name" value="TonB_dep_Rec_b-barrel"/>
    <property type="match status" value="1"/>
</dbReference>
<sequence length="741" mass="80021">MKIHSHPTRLALALALCFGSAHLAQAQTSLGEVQAQGQAAAATSGGFFLQAPAGTVGNLAQQQLDTIQQFNPDATQAQTTITAGQFQLLNPTDSFTQALSNMPNVMVVSTGSSQNGDNVYINGFDKSLINWTLDGIPLNDNDSYAFYSNEFIPTRLIAGTRYFPGAGSAAIPGLAAFGGSVETYSLNPDPKMSASLLAGYGSFGTYNEGVLLNSGLLGAGTGAPTAFWLYANKNHSDGYFDNTPSDQKQYLFKSVSQIGPGALTLFYSQNNQNFGYYGGCTAADLATYGDTCNSNRGATVVNGKPNPNSPAYKYNQYQNWLSYAKYEATFGQTTLSDQLYFYRGNGFGGGASAAASTTLLVPSGVAQKVFAPAGGLFVTHGINDTKRWGNILRLNTPLASTLGLEAGLWTNNNDTTHDSRYFSSTSGQYLGSSYVEPVTTKLVEPYFNLTWNTTPDLVVQGGLKYLKVSRDFTNDVALAQNQPGQFNNDFSTTMPSLGVNYKLAQGLHAYANYTENTQPPQYNQYYTGTYNPNLNPQQAKTYDMGLLYQAGIWSGGVDVFRVDFQNYILSTNVTLPSGQQGSQLQNAGSAVNEGIAWQNNFRFSSMWSMYANLGLLNAQLRASNKPFPYAPHQTLAVGGIYTQGPWRASLGAQYAGESYYVYSNGATSPIQAHTLANASLRYTFDRGDTVQGLGLQKLTVSLNVDNLLDKTYNTSYGGSSSNPYVYLNMPRSYYLSLEARF</sequence>
<dbReference type="PROSITE" id="PS52016">
    <property type="entry name" value="TONB_DEPENDENT_REC_3"/>
    <property type="match status" value="1"/>
</dbReference>
<dbReference type="SUPFAM" id="SSF56935">
    <property type="entry name" value="Porins"/>
    <property type="match status" value="1"/>
</dbReference>
<dbReference type="Gene3D" id="2.170.130.10">
    <property type="entry name" value="TonB-dependent receptor, plug domain"/>
    <property type="match status" value="1"/>
</dbReference>
<evidence type="ECO:0000259" key="19">
    <source>
        <dbReference type="Pfam" id="PF07715"/>
    </source>
</evidence>
<evidence type="ECO:0000256" key="16">
    <source>
        <dbReference type="RuleBase" id="RU003357"/>
    </source>
</evidence>
<gene>
    <name evidence="20" type="ORF">THIARS_50376</name>
</gene>
<keyword evidence="8" id="KW-0408">Iron</keyword>
<feature type="domain" description="TonB-dependent receptor plug" evidence="19">
    <location>
        <begin position="73"/>
        <end position="179"/>
    </location>
</feature>
<evidence type="ECO:0000313" key="20">
    <source>
        <dbReference type="EMBL" id="SBP87128.1"/>
    </source>
</evidence>
<keyword evidence="3 14" id="KW-0813">Transport</keyword>
<keyword evidence="6 14" id="KW-0812">Transmembrane</keyword>
<comment type="similarity">
    <text evidence="2 14 16">Belongs to the TonB-dependent receptor family.</text>
</comment>
<feature type="short sequence motif" description="TonB C-terminal box" evidence="15">
    <location>
        <begin position="724"/>
        <end position="741"/>
    </location>
</feature>
<name>A0A238D1H7_THIDL</name>
<dbReference type="RefSeq" id="WP_094159500.1">
    <property type="nucleotide sequence ID" value="NZ_LT592170.1"/>
</dbReference>
<dbReference type="OrthoDB" id="9760494at2"/>
<keyword evidence="7 17" id="KW-0732">Signal</keyword>
<organism evidence="20 21">
    <name type="scientific">Thiomonas delicata</name>
    <name type="common">Thiomonas cuprina</name>
    <dbReference type="NCBI Taxonomy" id="364030"/>
    <lineage>
        <taxon>Bacteria</taxon>
        <taxon>Pseudomonadati</taxon>
        <taxon>Pseudomonadota</taxon>
        <taxon>Betaproteobacteria</taxon>
        <taxon>Burkholderiales</taxon>
        <taxon>Thiomonas</taxon>
    </lineage>
</organism>
<dbReference type="InterPro" id="IPR037066">
    <property type="entry name" value="Plug_dom_sf"/>
</dbReference>
<dbReference type="GO" id="GO:0015344">
    <property type="term" value="F:siderophore uptake transmembrane transporter activity"/>
    <property type="evidence" value="ECO:0007669"/>
    <property type="project" value="TreeGrafter"/>
</dbReference>
<dbReference type="InterPro" id="IPR036942">
    <property type="entry name" value="Beta-barrel_TonB_sf"/>
</dbReference>
<evidence type="ECO:0000256" key="7">
    <source>
        <dbReference type="ARBA" id="ARBA00022729"/>
    </source>
</evidence>
<dbReference type="InterPro" id="IPR000531">
    <property type="entry name" value="Beta-barrel_TonB"/>
</dbReference>
<dbReference type="EMBL" id="FLMQ01000045">
    <property type="protein sequence ID" value="SBP87128.1"/>
    <property type="molecule type" value="Genomic_DNA"/>
</dbReference>
<dbReference type="Gene3D" id="2.40.170.20">
    <property type="entry name" value="TonB-dependent receptor, beta-barrel domain"/>
    <property type="match status" value="1"/>
</dbReference>
<proteinExistence type="inferred from homology"/>
<comment type="subcellular location">
    <subcellularLocation>
        <location evidence="1 14">Cell outer membrane</location>
        <topology evidence="1 14">Multi-pass membrane protein</topology>
    </subcellularLocation>
</comment>
<keyword evidence="9" id="KW-0406">Ion transport</keyword>
<dbReference type="AlphaFoldDB" id="A0A238D1H7"/>
<keyword evidence="12 20" id="KW-0675">Receptor</keyword>
<dbReference type="InterPro" id="IPR010917">
    <property type="entry name" value="TonB_rcpt_CS"/>
</dbReference>
<evidence type="ECO:0000256" key="17">
    <source>
        <dbReference type="SAM" id="SignalP"/>
    </source>
</evidence>
<dbReference type="PROSITE" id="PS01156">
    <property type="entry name" value="TONB_DEPENDENT_REC_2"/>
    <property type="match status" value="1"/>
</dbReference>
<keyword evidence="10 16" id="KW-0798">TonB box</keyword>
<keyword evidence="11 14" id="KW-0472">Membrane</keyword>
<reference evidence="20 21" key="1">
    <citation type="submission" date="2016-06" db="EMBL/GenBank/DDBJ databases">
        <authorList>
            <person name="Kjaerup R.B."/>
            <person name="Dalgaard T.S."/>
            <person name="Juul-Madsen H.R."/>
        </authorList>
    </citation>
    <scope>NUCLEOTIDE SEQUENCE [LARGE SCALE GENOMIC DNA]</scope>
    <source>
        <strain evidence="20 21">DSM 16361</strain>
    </source>
</reference>
<keyword evidence="13 14" id="KW-0998">Cell outer membrane</keyword>
<feature type="signal peptide" evidence="17">
    <location>
        <begin position="1"/>
        <end position="26"/>
    </location>
</feature>
<dbReference type="InterPro" id="IPR039426">
    <property type="entry name" value="TonB-dep_rcpt-like"/>
</dbReference>
<evidence type="ECO:0000256" key="12">
    <source>
        <dbReference type="ARBA" id="ARBA00023170"/>
    </source>
</evidence>
<evidence type="ECO:0000256" key="15">
    <source>
        <dbReference type="PROSITE-ProRule" id="PRU10144"/>
    </source>
</evidence>
<evidence type="ECO:0000313" key="21">
    <source>
        <dbReference type="Proteomes" id="UP000214566"/>
    </source>
</evidence>
<evidence type="ECO:0000256" key="6">
    <source>
        <dbReference type="ARBA" id="ARBA00022692"/>
    </source>
</evidence>
<keyword evidence="21" id="KW-1185">Reference proteome</keyword>
<evidence type="ECO:0000256" key="14">
    <source>
        <dbReference type="PROSITE-ProRule" id="PRU01360"/>
    </source>
</evidence>
<evidence type="ECO:0000259" key="18">
    <source>
        <dbReference type="Pfam" id="PF00593"/>
    </source>
</evidence>
<evidence type="ECO:0000256" key="5">
    <source>
        <dbReference type="ARBA" id="ARBA00022496"/>
    </source>
</evidence>
<dbReference type="PANTHER" id="PTHR32552">
    <property type="entry name" value="FERRICHROME IRON RECEPTOR-RELATED"/>
    <property type="match status" value="1"/>
</dbReference>
<evidence type="ECO:0000256" key="2">
    <source>
        <dbReference type="ARBA" id="ARBA00009810"/>
    </source>
</evidence>
<dbReference type="GO" id="GO:0009279">
    <property type="term" value="C:cell outer membrane"/>
    <property type="evidence" value="ECO:0007669"/>
    <property type="project" value="UniProtKB-SubCell"/>
</dbReference>
<dbReference type="Pfam" id="PF07715">
    <property type="entry name" value="Plug"/>
    <property type="match status" value="1"/>
</dbReference>
<evidence type="ECO:0000256" key="13">
    <source>
        <dbReference type="ARBA" id="ARBA00023237"/>
    </source>
</evidence>
<feature type="chain" id="PRO_5012827970" evidence="17">
    <location>
        <begin position="27"/>
        <end position="741"/>
    </location>
</feature>
<evidence type="ECO:0000256" key="1">
    <source>
        <dbReference type="ARBA" id="ARBA00004571"/>
    </source>
</evidence>
<accession>A0A238D1H7</accession>
<dbReference type="InterPro" id="IPR012910">
    <property type="entry name" value="Plug_dom"/>
</dbReference>